<reference evidence="11" key="2">
    <citation type="submission" date="2025-09" db="UniProtKB">
        <authorList>
            <consortium name="Ensembl"/>
        </authorList>
    </citation>
    <scope>IDENTIFICATION</scope>
</reference>
<keyword evidence="5" id="KW-0472">Membrane</keyword>
<dbReference type="Pfam" id="PF00088">
    <property type="entry name" value="Trefoil"/>
    <property type="match status" value="1"/>
</dbReference>
<dbReference type="Gene3D" id="2.60.40.1180">
    <property type="entry name" value="Golgi alpha-mannosidase II"/>
    <property type="match status" value="3"/>
</dbReference>
<dbReference type="CDD" id="cd14752">
    <property type="entry name" value="GH31_N"/>
    <property type="match status" value="2"/>
</dbReference>
<dbReference type="SMART" id="SM00018">
    <property type="entry name" value="PD"/>
    <property type="match status" value="1"/>
</dbReference>
<dbReference type="Gene3D" id="2.60.40.1760">
    <property type="entry name" value="glycosyl hydrolase (family 31)"/>
    <property type="match status" value="2"/>
</dbReference>
<evidence type="ECO:0000256" key="9">
    <source>
        <dbReference type="PROSITE-ProRule" id="PRU00779"/>
    </source>
</evidence>
<dbReference type="GO" id="GO:0030246">
    <property type="term" value="F:carbohydrate binding"/>
    <property type="evidence" value="ECO:0007669"/>
    <property type="project" value="InterPro"/>
</dbReference>
<dbReference type="SUPFAM" id="SSF74650">
    <property type="entry name" value="Galactose mutarotase-like"/>
    <property type="match status" value="2"/>
</dbReference>
<sequence>MISVQSLPHKFCSDFNRLEFIPVSQGTKKMSFFFFFLTKFPVFHPKNVENLYGVQTFFLCLEDNSGASLGVFLLNSNPMEFVVQPTPAVTYRTIGGVLDFYVILGDTPEHVVQEYVKLVGMPVMPSYWSLGFQLSRYDYGSLDEVKAVVERNRAVGLPYDVQCIDIDSMDGKKDFTYDKVKFQDLPDFQSYLHAHDQKYIIILDAAISTEPLSDGSPYETYERGESLKVWVNASDGVTPLVGEVRMFLWVRLCTLGVIWGKSGRNISNFWVLIAPHWQDMNEVASFVAGSRNGCEQNEWNFPPYTPHVVERLLFSKTLCMDAVQQWGRQYDTHNLYGYSMILSTAIETVFPGKRSFLLSRSTFVGSGKYSGHWLGDNTASWDQLKWSIPGILEFGLFGIPYVGADICGFFENTTEELCRRWMQVGAFYPFSRNHNTELCSPQDPAYFGADSILVTSSIHYLNIRYTLLPYLYTLFYKAHTQGDTVARPLMHEFYSDEATWDVDKQFLWGPALLITPVMDPVGDVIQAYIPDAVWYDYETGARISFRKQSAELYLPADKMGLHLRGGHVVPTQRPNTTTVTSRSNALGLIVALDDSGTAVGELFWDDGESTARYGRQVALITGLQLELGVSYTLRWTLSSSTGERFDCHPESGATREACELRGCTWEDTSPQDVPYCYYSSSDNNYEVSELRYTSWGLEANITLSNASTGGTQRSTTPIGTLRLQVTHHSDHLLQFKIDDYANKRYEVPVPLNLPSTPTSSIERRLYDVSVQTKPFGIQIHRRSTGTVIWDSQLPTFTFSDMFIQISTRLPSSYLYGFGETEHTQYHRDMNWHTWGMFSRDQPPGYKLNSYGVQPFYMGLEEDGNAHGVLLLNSNGMDVTFQPTPALTYRTIGGILDFYVVLGPTPEVVVQQYTELVGRPVMPPYWALGFQLCRYGYENDSEIAQLVEDMKAAQIPYDVQYTDIDYLERQLDFKLSPRFSGLPELINKIRAEGMRYIPILDPAISANETDYLAFTRGREKDVFIKWPNSEDIILGKVWPDFPNIAVNDSVDWDTGVELFRAYAAFPDFFRNSTVEWWSTELQELYDNPHNASHSLKYDGIWIDMNEPSSFVHGAVWGCRDQELNNPPYMPQLGWREEGLAYKTICMEGVQILADGTELRHYDVHNLYGWAQTKPTLDALRSITKERGIVITRSTYPTSGQWAGHWLGDNTAAWDQLAKSIIGMMEFSLFGVSYTGADICGFFSDSEYELCARWMQLGAFYPFSRNHNGKGAKRQDPVAWNSTFEDISRDVLNIRYTLLPYLYTLMFDASAHGSTVVRPLLHEFVEDRTTWEIYKQFLWGPALLISPVLDQVKGAVSVNAYLPNARWYDYHTGEYVGFRGEFQNLSSPLEHINLHVRGGTGIVQFLSNSTQISDLFWSVFNPAVNRFQITETGNSFSFAFKLSRKSSISMLETPPICGIFRKLF</sequence>
<dbReference type="InterPro" id="IPR013780">
    <property type="entry name" value="Glyco_hydro_b"/>
</dbReference>
<evidence type="ECO:0000256" key="2">
    <source>
        <dbReference type="ARBA" id="ARBA00007806"/>
    </source>
</evidence>
<evidence type="ECO:0000256" key="1">
    <source>
        <dbReference type="ARBA" id="ARBA00004370"/>
    </source>
</evidence>
<dbReference type="GO" id="GO:0005975">
    <property type="term" value="P:carbohydrate metabolic process"/>
    <property type="evidence" value="ECO:0007669"/>
    <property type="project" value="InterPro"/>
</dbReference>
<evidence type="ECO:0000256" key="7">
    <source>
        <dbReference type="ARBA" id="ARBA00023180"/>
    </source>
</evidence>
<accession>A0A8C3M130</accession>
<dbReference type="SUPFAM" id="SSF51011">
    <property type="entry name" value="Glycosyl hydrolase domain"/>
    <property type="match status" value="2"/>
</dbReference>
<dbReference type="GO" id="GO:0004558">
    <property type="term" value="F:alpha-1,4-glucosidase activity"/>
    <property type="evidence" value="ECO:0007669"/>
    <property type="project" value="TreeGrafter"/>
</dbReference>
<dbReference type="PROSITE" id="PS00707">
    <property type="entry name" value="GLYCOSYL_HYDROL_F31_2"/>
    <property type="match status" value="2"/>
</dbReference>
<dbReference type="FunFam" id="2.60.40.1180:FF:000001">
    <property type="entry name" value="Maltase-glucoamylase, intestinal"/>
    <property type="match status" value="2"/>
</dbReference>
<dbReference type="CDD" id="cd00111">
    <property type="entry name" value="Trefoil"/>
    <property type="match status" value="1"/>
</dbReference>
<dbReference type="Pfam" id="PF01055">
    <property type="entry name" value="Glyco_hydro_31_2nd"/>
    <property type="match status" value="2"/>
</dbReference>
<dbReference type="InterPro" id="IPR000322">
    <property type="entry name" value="Glyco_hydro_31_TIM"/>
</dbReference>
<reference evidence="11" key="1">
    <citation type="submission" date="2025-08" db="UniProtKB">
        <authorList>
            <consortium name="Ensembl"/>
        </authorList>
    </citation>
    <scope>IDENTIFICATION</scope>
</reference>
<evidence type="ECO:0000256" key="4">
    <source>
        <dbReference type="ARBA" id="ARBA00022801"/>
    </source>
</evidence>
<proteinExistence type="inferred from homology"/>
<dbReference type="SUPFAM" id="SSF51445">
    <property type="entry name" value="(Trans)glycosidases"/>
    <property type="match status" value="2"/>
</dbReference>
<evidence type="ECO:0000256" key="5">
    <source>
        <dbReference type="ARBA" id="ARBA00023136"/>
    </source>
</evidence>
<organism evidence="11 12">
    <name type="scientific">Chrysolophus pictus</name>
    <name type="common">Golden pheasant</name>
    <name type="synonym">Phasianus pictus</name>
    <dbReference type="NCBI Taxonomy" id="9089"/>
    <lineage>
        <taxon>Eukaryota</taxon>
        <taxon>Metazoa</taxon>
        <taxon>Chordata</taxon>
        <taxon>Craniata</taxon>
        <taxon>Vertebrata</taxon>
        <taxon>Euteleostomi</taxon>
        <taxon>Archelosauria</taxon>
        <taxon>Archosauria</taxon>
        <taxon>Dinosauria</taxon>
        <taxon>Saurischia</taxon>
        <taxon>Theropoda</taxon>
        <taxon>Coelurosauria</taxon>
        <taxon>Aves</taxon>
        <taxon>Neognathae</taxon>
        <taxon>Galloanserae</taxon>
        <taxon>Galliformes</taxon>
        <taxon>Phasianidae</taxon>
        <taxon>Phasianinae</taxon>
        <taxon>Chrysolophus</taxon>
    </lineage>
</organism>
<evidence type="ECO:0000256" key="3">
    <source>
        <dbReference type="ARBA" id="ARBA00022729"/>
    </source>
</evidence>
<keyword evidence="6" id="KW-1015">Disulfide bond</keyword>
<dbReference type="GO" id="GO:0016020">
    <property type="term" value="C:membrane"/>
    <property type="evidence" value="ECO:0007669"/>
    <property type="project" value="UniProtKB-SubCell"/>
</dbReference>
<keyword evidence="12" id="KW-1185">Reference proteome</keyword>
<dbReference type="PANTHER" id="PTHR22762">
    <property type="entry name" value="ALPHA-GLUCOSIDASE"/>
    <property type="match status" value="1"/>
</dbReference>
<dbReference type="InterPro" id="IPR048395">
    <property type="entry name" value="Glyco_hydro_31_C"/>
</dbReference>
<keyword evidence="3" id="KW-0732">Signal</keyword>
<dbReference type="PANTHER" id="PTHR22762:SF133">
    <property type="entry name" value="P-TYPE DOMAIN-CONTAINING PROTEIN"/>
    <property type="match status" value="1"/>
</dbReference>
<keyword evidence="4" id="KW-0378">Hydrolase</keyword>
<feature type="domain" description="P-type" evidence="10">
    <location>
        <begin position="635"/>
        <end position="680"/>
    </location>
</feature>
<evidence type="ECO:0000256" key="8">
    <source>
        <dbReference type="ARBA" id="ARBA00023295"/>
    </source>
</evidence>
<evidence type="ECO:0000256" key="6">
    <source>
        <dbReference type="ARBA" id="ARBA00023157"/>
    </source>
</evidence>
<dbReference type="InterPro" id="IPR044913">
    <property type="entry name" value="P_trefoil_dom_sf"/>
</dbReference>
<dbReference type="Proteomes" id="UP000694543">
    <property type="component" value="Unplaced"/>
</dbReference>
<keyword evidence="8" id="KW-0326">Glycosidase</keyword>
<dbReference type="Pfam" id="PF21365">
    <property type="entry name" value="Glyco_hydro_31_3rd"/>
    <property type="match status" value="2"/>
</dbReference>
<evidence type="ECO:0000313" key="11">
    <source>
        <dbReference type="Ensembl" id="ENSCPIP00010015127.1"/>
    </source>
</evidence>
<evidence type="ECO:0000259" key="10">
    <source>
        <dbReference type="PROSITE" id="PS51448"/>
    </source>
</evidence>
<comment type="subcellular location">
    <subcellularLocation>
        <location evidence="1">Membrane</location>
    </subcellularLocation>
</comment>
<keyword evidence="7" id="KW-0325">Glycoprotein</keyword>
<comment type="caution">
    <text evidence="9">Lacks conserved residue(s) required for the propagation of feature annotation.</text>
</comment>
<dbReference type="InterPro" id="IPR017853">
    <property type="entry name" value="GH"/>
</dbReference>
<dbReference type="Ensembl" id="ENSCPIT00010018026.1">
    <property type="protein sequence ID" value="ENSCPIP00010015127.1"/>
    <property type="gene ID" value="ENSCPIG00010012040.1"/>
</dbReference>
<dbReference type="InterPro" id="IPR000519">
    <property type="entry name" value="P_trefoil_dom"/>
</dbReference>
<comment type="similarity">
    <text evidence="2">Belongs to the glycosyl hydrolase 31 family.</text>
</comment>
<dbReference type="InterPro" id="IPR030458">
    <property type="entry name" value="Glyco_hydro_31_AS"/>
</dbReference>
<dbReference type="Gene3D" id="3.20.20.80">
    <property type="entry name" value="Glycosidases"/>
    <property type="match status" value="2"/>
</dbReference>
<dbReference type="FunFam" id="3.20.20.80:FF:000016">
    <property type="entry name" value="Maltase-glucoamylase, intestinal"/>
    <property type="match status" value="2"/>
</dbReference>
<dbReference type="FunFam" id="2.60.40.1760:FF:000001">
    <property type="entry name" value="Maltase-glucoamylase, intestinal"/>
    <property type="match status" value="1"/>
</dbReference>
<name>A0A8C3M130_CHRPC</name>
<protein>
    <recommendedName>
        <fullName evidence="10">P-type domain-containing protein</fullName>
    </recommendedName>
</protein>
<dbReference type="PROSITE" id="PS00129">
    <property type="entry name" value="GLYCOSYL_HYDROL_F31_1"/>
    <property type="match status" value="1"/>
</dbReference>
<dbReference type="InterPro" id="IPR011013">
    <property type="entry name" value="Gal_mutarotase_sf_dom"/>
</dbReference>
<evidence type="ECO:0000313" key="12">
    <source>
        <dbReference type="Proteomes" id="UP000694543"/>
    </source>
</evidence>
<dbReference type="CDD" id="cd06602">
    <property type="entry name" value="GH31_MGAM_SI_GAA"/>
    <property type="match status" value="2"/>
</dbReference>
<dbReference type="Gene3D" id="4.10.110.10">
    <property type="entry name" value="Spasmolytic Protein, domain 1"/>
    <property type="match status" value="1"/>
</dbReference>
<dbReference type="SUPFAM" id="SSF57492">
    <property type="entry name" value="Trefoil"/>
    <property type="match status" value="1"/>
</dbReference>
<dbReference type="InterPro" id="IPR030459">
    <property type="entry name" value="Glyco_hydro_31_CS"/>
</dbReference>
<dbReference type="PROSITE" id="PS51448">
    <property type="entry name" value="P_TREFOIL_2"/>
    <property type="match status" value="1"/>
</dbReference>